<keyword evidence="2" id="KW-0805">Transcription regulation</keyword>
<evidence type="ECO:0000259" key="5">
    <source>
        <dbReference type="PROSITE" id="PS50931"/>
    </source>
</evidence>
<dbReference type="InterPro" id="IPR000847">
    <property type="entry name" value="LysR_HTH_N"/>
</dbReference>
<dbReference type="GO" id="GO:0003700">
    <property type="term" value="F:DNA-binding transcription factor activity"/>
    <property type="evidence" value="ECO:0007669"/>
    <property type="project" value="InterPro"/>
</dbReference>
<keyword evidence="4" id="KW-0804">Transcription</keyword>
<dbReference type="PROSITE" id="PS50931">
    <property type="entry name" value="HTH_LYSR"/>
    <property type="match status" value="1"/>
</dbReference>
<dbReference type="GO" id="GO:0032993">
    <property type="term" value="C:protein-DNA complex"/>
    <property type="evidence" value="ECO:0007669"/>
    <property type="project" value="TreeGrafter"/>
</dbReference>
<evidence type="ECO:0000256" key="1">
    <source>
        <dbReference type="ARBA" id="ARBA00009437"/>
    </source>
</evidence>
<gene>
    <name evidence="6" type="ORF">Tpal_989</name>
</gene>
<evidence type="ECO:0000256" key="3">
    <source>
        <dbReference type="ARBA" id="ARBA00023125"/>
    </source>
</evidence>
<dbReference type="Gene3D" id="1.10.10.10">
    <property type="entry name" value="Winged helix-like DNA-binding domain superfamily/Winged helix DNA-binding domain"/>
    <property type="match status" value="1"/>
</dbReference>
<dbReference type="Gene3D" id="3.40.190.290">
    <property type="match status" value="1"/>
</dbReference>
<dbReference type="InterPro" id="IPR005119">
    <property type="entry name" value="LysR_subst-bd"/>
</dbReference>
<dbReference type="RefSeq" id="WP_087032150.1">
    <property type="nucleotide sequence ID" value="NZ_FJNE01000003.1"/>
</dbReference>
<evidence type="ECO:0000313" key="7">
    <source>
        <dbReference type="Proteomes" id="UP000242754"/>
    </source>
</evidence>
<accession>A0A143YJ73</accession>
<dbReference type="InterPro" id="IPR036390">
    <property type="entry name" value="WH_DNA-bd_sf"/>
</dbReference>
<evidence type="ECO:0000256" key="4">
    <source>
        <dbReference type="ARBA" id="ARBA00023163"/>
    </source>
</evidence>
<evidence type="ECO:0000256" key="2">
    <source>
        <dbReference type="ARBA" id="ARBA00023015"/>
    </source>
</evidence>
<dbReference type="InterPro" id="IPR036388">
    <property type="entry name" value="WH-like_DNA-bd_sf"/>
</dbReference>
<dbReference type="Pfam" id="PF03466">
    <property type="entry name" value="LysR_substrate"/>
    <property type="match status" value="1"/>
</dbReference>
<dbReference type="STRING" id="140314.SAMN04488076_1223"/>
<name>A0A143YJ73_9LACT</name>
<proteinExistence type="inferred from homology"/>
<dbReference type="Pfam" id="PF00126">
    <property type="entry name" value="HTH_1"/>
    <property type="match status" value="1"/>
</dbReference>
<dbReference type="OrthoDB" id="9803735at2"/>
<comment type="similarity">
    <text evidence="1">Belongs to the LysR transcriptional regulatory family.</text>
</comment>
<dbReference type="PANTHER" id="PTHR30346:SF28">
    <property type="entry name" value="HTH-TYPE TRANSCRIPTIONAL REGULATOR CYNR"/>
    <property type="match status" value="1"/>
</dbReference>
<dbReference type="SUPFAM" id="SSF53850">
    <property type="entry name" value="Periplasmic binding protein-like II"/>
    <property type="match status" value="1"/>
</dbReference>
<keyword evidence="3" id="KW-0238">DNA-binding</keyword>
<sequence length="302" mass="34551">MEMKDIEYIKAIHECKSLTKAAETLYISQPSLSMYLKNMNTRLGFSVFNQIGKKFELTFLGERFLAAGSEILRIRDDFYDEAATILDNKIGRLRVSIPFMRGSYLAPEILPKFNEIYPNITVELLEESSKVVEEKINNGEADIAIMNKPHHALHLDYEVIKTEEILLAVPANHPCIHEGKANPHSNYPAIDLRLFEKDRFILHFPDQRTGQIAETIFTELAFTPRQVIHTRNIETAVNLTVTGYGVSFVNETHIRHLKFGNAPRFFSIEGQPHYADMIVAYRKGRTLPPYIKTLIALCKEVV</sequence>
<dbReference type="CDD" id="cd05466">
    <property type="entry name" value="PBP2_LTTR_substrate"/>
    <property type="match status" value="1"/>
</dbReference>
<dbReference type="GO" id="GO:0003677">
    <property type="term" value="F:DNA binding"/>
    <property type="evidence" value="ECO:0007669"/>
    <property type="project" value="UniProtKB-KW"/>
</dbReference>
<dbReference type="PANTHER" id="PTHR30346">
    <property type="entry name" value="TRANSCRIPTIONAL DUAL REGULATOR HCAR-RELATED"/>
    <property type="match status" value="1"/>
</dbReference>
<dbReference type="AlphaFoldDB" id="A0A143YJ73"/>
<dbReference type="SUPFAM" id="SSF46785">
    <property type="entry name" value="Winged helix' DNA-binding domain"/>
    <property type="match status" value="1"/>
</dbReference>
<reference evidence="6 7" key="1">
    <citation type="submission" date="2016-02" db="EMBL/GenBank/DDBJ databases">
        <authorList>
            <person name="Wen L."/>
            <person name="He K."/>
            <person name="Yang H."/>
        </authorList>
    </citation>
    <scope>NUCLEOTIDE SEQUENCE [LARGE SCALE GENOMIC DNA]</scope>
    <source>
        <strain evidence="6">Trichococcus palustris</strain>
    </source>
</reference>
<feature type="domain" description="HTH lysR-type" evidence="5">
    <location>
        <begin position="1"/>
        <end position="58"/>
    </location>
</feature>
<keyword evidence="7" id="KW-1185">Reference proteome</keyword>
<dbReference type="Proteomes" id="UP000242754">
    <property type="component" value="Unassembled WGS sequence"/>
</dbReference>
<protein>
    <submittedName>
        <fullName evidence="6">Transcription regulator hth lysr</fullName>
    </submittedName>
</protein>
<dbReference type="EMBL" id="FJNE01000003">
    <property type="protein sequence ID" value="CZQ88435.1"/>
    <property type="molecule type" value="Genomic_DNA"/>
</dbReference>
<organism evidence="6 7">
    <name type="scientific">Trichococcus palustris</name>
    <dbReference type="NCBI Taxonomy" id="140314"/>
    <lineage>
        <taxon>Bacteria</taxon>
        <taxon>Bacillati</taxon>
        <taxon>Bacillota</taxon>
        <taxon>Bacilli</taxon>
        <taxon>Lactobacillales</taxon>
        <taxon>Carnobacteriaceae</taxon>
        <taxon>Trichococcus</taxon>
    </lineage>
</organism>
<evidence type="ECO:0000313" key="6">
    <source>
        <dbReference type="EMBL" id="CZQ88435.1"/>
    </source>
</evidence>